<sequence length="317" mass="35137">MFLPRTYPSAHSLALRGSRPILVDTGFGSDAAETERLLRAAGIEPATLMLVVHTHHHSDHVGGTAYLRARYGVPVAAHVLEAMRVNLRFPDACDAVWLDQPVEAYSVDLTLEEGAVIDAGSVQLEVLHTPGHTPGHISLWEPRERVLLLGDAAHSDDVAWLAVFGLYPQALEQACASLERLLNLGARLAYSGHGAPTDQPRAVLEAALARYARWYEDPQRLAWHACKRILAFALMIRDGIAREEIGPYLLACPWFRDHARMAFGMNPQDFVEPLLQEMLRSRAAEWRQDKLVALTPHRVPGAEWARGPTDPAAWEPL</sequence>
<evidence type="ECO:0000259" key="1">
    <source>
        <dbReference type="SMART" id="SM00849"/>
    </source>
</evidence>
<dbReference type="Proteomes" id="UP000569951">
    <property type="component" value="Unassembled WGS sequence"/>
</dbReference>
<dbReference type="GO" id="GO:0016787">
    <property type="term" value="F:hydrolase activity"/>
    <property type="evidence" value="ECO:0007669"/>
    <property type="project" value="UniProtKB-KW"/>
</dbReference>
<protein>
    <submittedName>
        <fullName evidence="2">Glyoxylase-like metal-dependent hydrolase (Beta-lactamase superfamily II)</fullName>
    </submittedName>
</protein>
<evidence type="ECO:0000313" key="2">
    <source>
        <dbReference type="EMBL" id="MBB6096866.1"/>
    </source>
</evidence>
<keyword evidence="3" id="KW-1185">Reference proteome</keyword>
<dbReference type="EMBL" id="JACHHG010000001">
    <property type="protein sequence ID" value="MBB6096866.1"/>
    <property type="molecule type" value="Genomic_DNA"/>
</dbReference>
<gene>
    <name evidence="2" type="ORF">HNR42_000278</name>
</gene>
<organism evidence="2 3">
    <name type="scientific">Deinobacterium chartae</name>
    <dbReference type="NCBI Taxonomy" id="521158"/>
    <lineage>
        <taxon>Bacteria</taxon>
        <taxon>Thermotogati</taxon>
        <taxon>Deinococcota</taxon>
        <taxon>Deinococci</taxon>
        <taxon>Deinococcales</taxon>
        <taxon>Deinococcaceae</taxon>
        <taxon>Deinobacterium</taxon>
    </lineage>
</organism>
<evidence type="ECO:0000313" key="3">
    <source>
        <dbReference type="Proteomes" id="UP000569951"/>
    </source>
</evidence>
<dbReference type="AlphaFoldDB" id="A0A841HVB9"/>
<dbReference type="Gene3D" id="3.60.15.10">
    <property type="entry name" value="Ribonuclease Z/Hydroxyacylglutathione hydrolase-like"/>
    <property type="match status" value="1"/>
</dbReference>
<dbReference type="InterPro" id="IPR001279">
    <property type="entry name" value="Metallo-B-lactamas"/>
</dbReference>
<feature type="domain" description="Metallo-beta-lactamase" evidence="1">
    <location>
        <begin position="9"/>
        <end position="193"/>
    </location>
</feature>
<dbReference type="RefSeq" id="WP_183983721.1">
    <property type="nucleotide sequence ID" value="NZ_JACHHG010000001.1"/>
</dbReference>
<reference evidence="2 3" key="1">
    <citation type="submission" date="2020-08" db="EMBL/GenBank/DDBJ databases">
        <title>Genomic Encyclopedia of Type Strains, Phase IV (KMG-IV): sequencing the most valuable type-strain genomes for metagenomic binning, comparative biology and taxonomic classification.</title>
        <authorList>
            <person name="Goeker M."/>
        </authorList>
    </citation>
    <scope>NUCLEOTIDE SEQUENCE [LARGE SCALE GENOMIC DNA]</scope>
    <source>
        <strain evidence="2 3">DSM 21458</strain>
    </source>
</reference>
<dbReference type="InterPro" id="IPR036866">
    <property type="entry name" value="RibonucZ/Hydroxyglut_hydro"/>
</dbReference>
<dbReference type="SMART" id="SM00849">
    <property type="entry name" value="Lactamase_B"/>
    <property type="match status" value="1"/>
</dbReference>
<comment type="caution">
    <text evidence="2">The sequence shown here is derived from an EMBL/GenBank/DDBJ whole genome shotgun (WGS) entry which is preliminary data.</text>
</comment>
<name>A0A841HVB9_9DEIO</name>
<dbReference type="Pfam" id="PF00753">
    <property type="entry name" value="Lactamase_B"/>
    <property type="match status" value="1"/>
</dbReference>
<dbReference type="PANTHER" id="PTHR42951">
    <property type="entry name" value="METALLO-BETA-LACTAMASE DOMAIN-CONTAINING"/>
    <property type="match status" value="1"/>
</dbReference>
<accession>A0A841HVB9</accession>
<dbReference type="InterPro" id="IPR050855">
    <property type="entry name" value="NDM-1-like"/>
</dbReference>
<proteinExistence type="predicted"/>
<dbReference type="SUPFAM" id="SSF56281">
    <property type="entry name" value="Metallo-hydrolase/oxidoreductase"/>
    <property type="match status" value="1"/>
</dbReference>
<keyword evidence="2" id="KW-0378">Hydrolase</keyword>